<organism evidence="2 3">
    <name type="scientific">Podarcis lilfordi</name>
    <name type="common">Lilford's wall lizard</name>
    <dbReference type="NCBI Taxonomy" id="74358"/>
    <lineage>
        <taxon>Eukaryota</taxon>
        <taxon>Metazoa</taxon>
        <taxon>Chordata</taxon>
        <taxon>Craniata</taxon>
        <taxon>Vertebrata</taxon>
        <taxon>Euteleostomi</taxon>
        <taxon>Lepidosauria</taxon>
        <taxon>Squamata</taxon>
        <taxon>Bifurcata</taxon>
        <taxon>Unidentata</taxon>
        <taxon>Episquamata</taxon>
        <taxon>Laterata</taxon>
        <taxon>Lacertibaenia</taxon>
        <taxon>Lacertidae</taxon>
        <taxon>Podarcis</taxon>
    </lineage>
</organism>
<protein>
    <submittedName>
        <fullName evidence="2">Uncharacterized protein</fullName>
    </submittedName>
</protein>
<dbReference type="Proteomes" id="UP001178461">
    <property type="component" value="Chromosome 13"/>
</dbReference>
<dbReference type="EMBL" id="OX395138">
    <property type="protein sequence ID" value="CAI5789500.1"/>
    <property type="molecule type" value="Genomic_DNA"/>
</dbReference>
<feature type="region of interest" description="Disordered" evidence="1">
    <location>
        <begin position="1"/>
        <end position="34"/>
    </location>
</feature>
<reference evidence="2" key="1">
    <citation type="submission" date="2022-12" db="EMBL/GenBank/DDBJ databases">
        <authorList>
            <person name="Alioto T."/>
            <person name="Alioto T."/>
            <person name="Gomez Garrido J."/>
        </authorList>
    </citation>
    <scope>NUCLEOTIDE SEQUENCE</scope>
</reference>
<accession>A0AA35L459</accession>
<evidence type="ECO:0000256" key="1">
    <source>
        <dbReference type="SAM" id="MobiDB-lite"/>
    </source>
</evidence>
<evidence type="ECO:0000313" key="3">
    <source>
        <dbReference type="Proteomes" id="UP001178461"/>
    </source>
</evidence>
<name>A0AA35L459_9SAUR</name>
<proteinExistence type="predicted"/>
<sequence length="93" mass="9647">MLRAGKSFSPAPDTPTLSALPAMMSEGAQQSPGTPAVILEEGNWYCLSLLRSRFPPTTRVTKGAVAAGVDQAAMFGEGDVLALSGPPNQTLPF</sequence>
<keyword evidence="3" id="KW-1185">Reference proteome</keyword>
<gene>
    <name evidence="2" type="ORF">PODLI_1B028769</name>
</gene>
<dbReference type="AlphaFoldDB" id="A0AA35L459"/>
<evidence type="ECO:0000313" key="2">
    <source>
        <dbReference type="EMBL" id="CAI5789500.1"/>
    </source>
</evidence>